<dbReference type="InterPro" id="IPR011004">
    <property type="entry name" value="Trimer_LpxA-like_sf"/>
</dbReference>
<dbReference type="SUPFAM" id="SSF51161">
    <property type="entry name" value="Trimeric LpxA-like enzymes"/>
    <property type="match status" value="1"/>
</dbReference>
<keyword evidence="2" id="KW-1185">Reference proteome</keyword>
<dbReference type="SUPFAM" id="SSF53448">
    <property type="entry name" value="Nucleotide-diphospho-sugar transferases"/>
    <property type="match status" value="1"/>
</dbReference>
<name>A0A1I8I4N9_9PLAT</name>
<evidence type="ECO:0000313" key="2">
    <source>
        <dbReference type="Proteomes" id="UP000095280"/>
    </source>
</evidence>
<dbReference type="CDD" id="cd06428">
    <property type="entry name" value="M1P_guanylylT_A_like_N"/>
    <property type="match status" value="1"/>
</dbReference>
<evidence type="ECO:0000259" key="1">
    <source>
        <dbReference type="Pfam" id="PF00483"/>
    </source>
</evidence>
<dbReference type="InterPro" id="IPR029044">
    <property type="entry name" value="Nucleotide-diphossugar_trans"/>
</dbReference>
<dbReference type="Gene3D" id="3.90.550.10">
    <property type="entry name" value="Spore Coat Polysaccharide Biosynthesis Protein SpsA, Chain A"/>
    <property type="match status" value="1"/>
</dbReference>
<dbReference type="CDD" id="cd04646">
    <property type="entry name" value="LbH_Dynactin_6"/>
    <property type="match status" value="1"/>
</dbReference>
<accession>A0A1I8I4N9</accession>
<reference evidence="3" key="1">
    <citation type="submission" date="2016-11" db="UniProtKB">
        <authorList>
            <consortium name="WormBaseParasite"/>
        </authorList>
    </citation>
    <scope>IDENTIFICATION</scope>
</reference>
<dbReference type="PANTHER" id="PTHR22572">
    <property type="entry name" value="SUGAR-1-PHOSPHATE GUANYL TRANSFERASE"/>
    <property type="match status" value="1"/>
</dbReference>
<dbReference type="Proteomes" id="UP000095280">
    <property type="component" value="Unplaced"/>
</dbReference>
<feature type="domain" description="Nucleotidyl transferase" evidence="1">
    <location>
        <begin position="205"/>
        <end position="413"/>
    </location>
</feature>
<protein>
    <submittedName>
        <fullName evidence="3">NTP_transferase domain-containing protein</fullName>
    </submittedName>
</protein>
<dbReference type="AlphaFoldDB" id="A0A1I8I4N9"/>
<organism evidence="2 3">
    <name type="scientific">Macrostomum lignano</name>
    <dbReference type="NCBI Taxonomy" id="282301"/>
    <lineage>
        <taxon>Eukaryota</taxon>
        <taxon>Metazoa</taxon>
        <taxon>Spiralia</taxon>
        <taxon>Lophotrochozoa</taxon>
        <taxon>Platyhelminthes</taxon>
        <taxon>Rhabditophora</taxon>
        <taxon>Macrostomorpha</taxon>
        <taxon>Macrostomida</taxon>
        <taxon>Macrostomidae</taxon>
        <taxon>Macrostomum</taxon>
    </lineage>
</organism>
<dbReference type="InterPro" id="IPR005835">
    <property type="entry name" value="NTP_transferase_dom"/>
</dbReference>
<dbReference type="InterPro" id="IPR050486">
    <property type="entry name" value="Mannose-1P_guanyltransferase"/>
</dbReference>
<dbReference type="Pfam" id="PF00483">
    <property type="entry name" value="NTP_transferase"/>
    <property type="match status" value="1"/>
</dbReference>
<evidence type="ECO:0000313" key="3">
    <source>
        <dbReference type="WBParaSite" id="maker-uti_cns_0009986-snap-gene-0.4-mRNA-1"/>
    </source>
</evidence>
<sequence>MSRTSVKIAPGAVVCSECELRGDITIGQRTVIHPKARILAEAGPIIIGDGNLIEEVAVIHNRPDESNPNEKVMIIGSQNIFEVGSRCEAVKVGDFNVLEARSFVSRDTVVSNGCTIGAMCSVTGREVLPDNCVVYGAASHRKVVSEKPPAQTLQLDFLAKILPNFHHIKKAGASSAAAAAAKQHRPAQSTASMPACDSNPEATYKAVILLGGPAKGTRFRPLSLDQPVPLMSIGGYPLIFHHVEACAAVPGMREIILIGYYPKDQLSQFVDECQRKFGIRMRYLQEFTPLGTAGGLYHFRDQIMLGDPAAFFVMNSDVCCDFSLADMLAKHRPGTYTVMCTEATRSQSVQYGCAVIRKGTDEIMHYVEKPATFVSTMINCGVYILSPSIFQYLKSAVKVHKDAHFTFDLSSQCNECVQMEQEVFQPLASRNCLFAYVTTRFWSQVKTAG</sequence>
<proteinExistence type="predicted"/>
<dbReference type="Gene3D" id="2.160.10.10">
    <property type="entry name" value="Hexapeptide repeat proteins"/>
    <property type="match status" value="1"/>
</dbReference>
<dbReference type="WBParaSite" id="maker-uti_cns_0009986-snap-gene-0.4-mRNA-1">
    <property type="protein sequence ID" value="maker-uti_cns_0009986-snap-gene-0.4-mRNA-1"/>
    <property type="gene ID" value="maker-uti_cns_0009986-snap-gene-0.4"/>
</dbReference>